<reference evidence="1 3" key="1">
    <citation type="submission" date="2019-07" db="EMBL/GenBank/DDBJ databases">
        <title>Whole genome shotgun sequence of Frigoribacterium faeni NBRC 103066.</title>
        <authorList>
            <person name="Hosoyama A."/>
            <person name="Uohara A."/>
            <person name="Ohji S."/>
            <person name="Ichikawa N."/>
        </authorList>
    </citation>
    <scope>NUCLEOTIDE SEQUENCE [LARGE SCALE GENOMIC DNA]</scope>
    <source>
        <strain evidence="1 3">NBRC 103066</strain>
    </source>
</reference>
<comment type="caution">
    <text evidence="2">The sequence shown here is derived from an EMBL/GenBank/DDBJ whole genome shotgun (WGS) entry which is preliminary data.</text>
</comment>
<evidence type="ECO:0000313" key="3">
    <source>
        <dbReference type="Proteomes" id="UP000321154"/>
    </source>
</evidence>
<dbReference type="Proteomes" id="UP000522688">
    <property type="component" value="Unassembled WGS sequence"/>
</dbReference>
<dbReference type="EMBL" id="JACGWW010000005">
    <property type="protein sequence ID" value="MBA8814523.1"/>
    <property type="molecule type" value="Genomic_DNA"/>
</dbReference>
<organism evidence="2 4">
    <name type="scientific">Frigoribacterium faeni</name>
    <dbReference type="NCBI Taxonomy" id="145483"/>
    <lineage>
        <taxon>Bacteria</taxon>
        <taxon>Bacillati</taxon>
        <taxon>Actinomycetota</taxon>
        <taxon>Actinomycetes</taxon>
        <taxon>Micrococcales</taxon>
        <taxon>Microbacteriaceae</taxon>
        <taxon>Frigoribacterium</taxon>
    </lineage>
</organism>
<dbReference type="AlphaFoldDB" id="A0A7W3JKI6"/>
<gene>
    <name evidence="2" type="ORF">FB463_002796</name>
    <name evidence="1" type="ORF">FFA01_25830</name>
</gene>
<proteinExistence type="predicted"/>
<dbReference type="EMBL" id="BJUV01000032">
    <property type="protein sequence ID" value="GEK84274.1"/>
    <property type="molecule type" value="Genomic_DNA"/>
</dbReference>
<evidence type="ECO:0000313" key="4">
    <source>
        <dbReference type="Proteomes" id="UP000522688"/>
    </source>
</evidence>
<evidence type="ECO:0000313" key="1">
    <source>
        <dbReference type="EMBL" id="GEK84274.1"/>
    </source>
</evidence>
<reference evidence="2 4" key="2">
    <citation type="submission" date="2020-07" db="EMBL/GenBank/DDBJ databases">
        <title>Sequencing the genomes of 1000 actinobacteria strains.</title>
        <authorList>
            <person name="Klenk H.-P."/>
        </authorList>
    </citation>
    <scope>NUCLEOTIDE SEQUENCE [LARGE SCALE GENOMIC DNA]</scope>
    <source>
        <strain evidence="2 4">DSM 10309</strain>
    </source>
</reference>
<dbReference type="OrthoDB" id="9887119at2"/>
<sequence length="103" mass="11448">MGNAETWSDDGVVYRVSVLGNRLTLEMTEPRREDGGDGGVAMDISRMWHRGRAGAARLTIVSRTGSLTIPCPLPIARRLVARWSATDGDRIIEQRRPMEDENP</sequence>
<evidence type="ECO:0000313" key="2">
    <source>
        <dbReference type="EMBL" id="MBA8814523.1"/>
    </source>
</evidence>
<dbReference type="RefSeq" id="WP_146856604.1">
    <property type="nucleotide sequence ID" value="NZ_BAAAHR010000004.1"/>
</dbReference>
<dbReference type="Proteomes" id="UP000321154">
    <property type="component" value="Unassembled WGS sequence"/>
</dbReference>
<accession>A0A7W3JKI6</accession>
<protein>
    <submittedName>
        <fullName evidence="2">Uncharacterized protein</fullName>
    </submittedName>
</protein>
<keyword evidence="3" id="KW-1185">Reference proteome</keyword>
<name>A0A7W3JKI6_9MICO</name>